<comment type="cofactor">
    <cofactor evidence="8">
        <name>NAD(+)</name>
        <dbReference type="ChEBI" id="CHEBI:57540"/>
    </cofactor>
    <text evidence="8">Binds 1 NAD(+) per subunit.</text>
</comment>
<evidence type="ECO:0000256" key="6">
    <source>
        <dbReference type="ARBA" id="ARBA00023211"/>
    </source>
</evidence>
<keyword evidence="3" id="KW-0479">Metal-binding</keyword>
<keyword evidence="5 8" id="KW-0520">NAD</keyword>
<comment type="subunit">
    <text evidence="2">Homotetramer.</text>
</comment>
<proteinExistence type="inferred from homology"/>
<accession>A0ABS4JPM9</accession>
<keyword evidence="4 8" id="KW-0378">Hydrolase</keyword>
<dbReference type="InterPro" id="IPR022616">
    <property type="entry name" value="Glyco_hydro_4_C"/>
</dbReference>
<gene>
    <name evidence="10" type="ORF">J2Z79_000884</name>
</gene>
<keyword evidence="6" id="KW-0464">Manganese</keyword>
<evidence type="ECO:0000256" key="8">
    <source>
        <dbReference type="RuleBase" id="RU361152"/>
    </source>
</evidence>
<dbReference type="PANTHER" id="PTHR32092:SF5">
    <property type="entry name" value="6-PHOSPHO-BETA-GLUCOSIDASE"/>
    <property type="match status" value="1"/>
</dbReference>
<evidence type="ECO:0000313" key="11">
    <source>
        <dbReference type="Proteomes" id="UP001519289"/>
    </source>
</evidence>
<dbReference type="InterPro" id="IPR019802">
    <property type="entry name" value="GlycHydrolase_4_CS"/>
</dbReference>
<dbReference type="EC" id="3.2.1.86" evidence="10"/>
<evidence type="ECO:0000256" key="3">
    <source>
        <dbReference type="ARBA" id="ARBA00022723"/>
    </source>
</evidence>
<dbReference type="SUPFAM" id="SSF56327">
    <property type="entry name" value="LDH C-terminal domain-like"/>
    <property type="match status" value="1"/>
</dbReference>
<comment type="caution">
    <text evidence="10">The sequence shown here is derived from an EMBL/GenBank/DDBJ whole genome shotgun (WGS) entry which is preliminary data.</text>
</comment>
<protein>
    <submittedName>
        <fullName evidence="10">6-phospho-beta-glucosidase</fullName>
        <ecNumber evidence="10">3.2.1.86</ecNumber>
    </submittedName>
</protein>
<evidence type="ECO:0000259" key="9">
    <source>
        <dbReference type="Pfam" id="PF11975"/>
    </source>
</evidence>
<dbReference type="Pfam" id="PF02056">
    <property type="entry name" value="Glyco_hydro_4"/>
    <property type="match status" value="1"/>
</dbReference>
<keyword evidence="7 8" id="KW-0326">Glycosidase</keyword>
<dbReference type="EMBL" id="JAGGLG010000005">
    <property type="protein sequence ID" value="MBP2017501.1"/>
    <property type="molecule type" value="Genomic_DNA"/>
</dbReference>
<dbReference type="InterPro" id="IPR001088">
    <property type="entry name" value="Glyco_hydro_4"/>
</dbReference>
<evidence type="ECO:0000256" key="2">
    <source>
        <dbReference type="ARBA" id="ARBA00011881"/>
    </source>
</evidence>
<evidence type="ECO:0000256" key="5">
    <source>
        <dbReference type="ARBA" id="ARBA00023027"/>
    </source>
</evidence>
<reference evidence="10 11" key="1">
    <citation type="submission" date="2021-03" db="EMBL/GenBank/DDBJ databases">
        <title>Genomic Encyclopedia of Type Strains, Phase IV (KMG-IV): sequencing the most valuable type-strain genomes for metagenomic binning, comparative biology and taxonomic classification.</title>
        <authorList>
            <person name="Goeker M."/>
        </authorList>
    </citation>
    <scope>NUCLEOTIDE SEQUENCE [LARGE SCALE GENOMIC DNA]</scope>
    <source>
        <strain evidence="10 11">DSM 27138</strain>
    </source>
</reference>
<dbReference type="InterPro" id="IPR036291">
    <property type="entry name" value="NAD(P)-bd_dom_sf"/>
</dbReference>
<name>A0ABS4JPM9_9FIRM</name>
<dbReference type="PROSITE" id="PS01324">
    <property type="entry name" value="GLYCOSYL_HYDROL_F4"/>
    <property type="match status" value="1"/>
</dbReference>
<evidence type="ECO:0000256" key="7">
    <source>
        <dbReference type="ARBA" id="ARBA00023295"/>
    </source>
</evidence>
<dbReference type="RefSeq" id="WP_209465644.1">
    <property type="nucleotide sequence ID" value="NZ_JAGGLG010000005.1"/>
</dbReference>
<evidence type="ECO:0000256" key="4">
    <source>
        <dbReference type="ARBA" id="ARBA00022801"/>
    </source>
</evidence>
<feature type="domain" description="Glycosyl hydrolase family 4 C-terminal" evidence="9">
    <location>
        <begin position="195"/>
        <end position="407"/>
    </location>
</feature>
<organism evidence="10 11">
    <name type="scientific">Symbiobacterium terraclitae</name>
    <dbReference type="NCBI Taxonomy" id="557451"/>
    <lineage>
        <taxon>Bacteria</taxon>
        <taxon>Bacillati</taxon>
        <taxon>Bacillota</taxon>
        <taxon>Clostridia</taxon>
        <taxon>Eubacteriales</taxon>
        <taxon>Symbiobacteriaceae</taxon>
        <taxon>Symbiobacterium</taxon>
    </lineage>
</organism>
<dbReference type="Gene3D" id="3.90.110.10">
    <property type="entry name" value="Lactate dehydrogenase/glycoside hydrolase, family 4, C-terminal"/>
    <property type="match status" value="1"/>
</dbReference>
<sequence length="434" mass="46857">MKTLKVAVIGGGSSYTPELVDGFIQRREALPLAELRLVDVPEGREKVEIIAGLTRRMLDRAGMQARVSVHFDRRAALEGVDFVVSQFRVGGLDARALDERIPLKYGALGQETTGAGGFFKALRTIPVILDVCRDMEKVAPGAWLINFTNPAGILTEAVLRHSRVRVLGLCNNPINMTIAAANILGVEPSRVFLQFMGLNHLVWARVYLDGRDVTARVLEAMAPAAGTPANVAALPYDREFLLGMGYMPCPYHRYFYMLPEMLQKEIEAAGGQGTRAEVVKRTEAELFRKYSDPGLDVKPPELAKRGGAHYSEAAVSLIDAIANDRREVHAVNTRNNGALADLPGEAAVEVSALVGAHGAVPLTVGHLPPQLRGLLQHVKAYEELTIAAAVSGDPSLALQALAANPLVPSVAVAKQLWAEMSAAHARYLPQFAGR</sequence>
<dbReference type="CDD" id="cd05296">
    <property type="entry name" value="GH4_P_beta_glucosidase"/>
    <property type="match status" value="1"/>
</dbReference>
<dbReference type="SUPFAM" id="SSF51735">
    <property type="entry name" value="NAD(P)-binding Rossmann-fold domains"/>
    <property type="match status" value="1"/>
</dbReference>
<dbReference type="Gene3D" id="3.40.50.720">
    <property type="entry name" value="NAD(P)-binding Rossmann-like Domain"/>
    <property type="match status" value="1"/>
</dbReference>
<dbReference type="PANTHER" id="PTHR32092">
    <property type="entry name" value="6-PHOSPHO-BETA-GLUCOSIDASE-RELATED"/>
    <property type="match status" value="1"/>
</dbReference>
<keyword evidence="11" id="KW-1185">Reference proteome</keyword>
<dbReference type="Proteomes" id="UP001519289">
    <property type="component" value="Unassembled WGS sequence"/>
</dbReference>
<dbReference type="GO" id="GO:0008706">
    <property type="term" value="F:6-phospho-beta-glucosidase activity"/>
    <property type="evidence" value="ECO:0007669"/>
    <property type="project" value="UniProtKB-EC"/>
</dbReference>
<dbReference type="InterPro" id="IPR015955">
    <property type="entry name" value="Lactate_DH/Glyco_Ohase_4_C"/>
</dbReference>
<evidence type="ECO:0000256" key="1">
    <source>
        <dbReference type="ARBA" id="ARBA00010141"/>
    </source>
</evidence>
<evidence type="ECO:0000313" key="10">
    <source>
        <dbReference type="EMBL" id="MBP2017501.1"/>
    </source>
</evidence>
<comment type="similarity">
    <text evidence="1 8">Belongs to the glycosyl hydrolase 4 family.</text>
</comment>
<dbReference type="Pfam" id="PF11975">
    <property type="entry name" value="Glyco_hydro_4C"/>
    <property type="match status" value="1"/>
</dbReference>
<dbReference type="PRINTS" id="PR00732">
    <property type="entry name" value="GLHYDRLASE4"/>
</dbReference>